<name>A0A2P8DYG5_9BACT</name>
<keyword evidence="3" id="KW-1185">Reference proteome</keyword>
<dbReference type="RefSeq" id="WP_106568271.1">
    <property type="nucleotide sequence ID" value="NZ_PYGF01000010.1"/>
</dbReference>
<feature type="chain" id="PRO_5015113719" description="Carboxypeptidase regulatory-like domain-containing protein" evidence="1">
    <location>
        <begin position="23"/>
        <end position="137"/>
    </location>
</feature>
<evidence type="ECO:0000313" key="2">
    <source>
        <dbReference type="EMBL" id="PSL02243.1"/>
    </source>
</evidence>
<evidence type="ECO:0008006" key="4">
    <source>
        <dbReference type="Google" id="ProtNLM"/>
    </source>
</evidence>
<proteinExistence type="predicted"/>
<gene>
    <name evidence="2" type="ORF">CLV48_11025</name>
</gene>
<dbReference type="Proteomes" id="UP000240708">
    <property type="component" value="Unassembled WGS sequence"/>
</dbReference>
<accession>A0A2P8DYG5</accession>
<feature type="signal peptide" evidence="1">
    <location>
        <begin position="1"/>
        <end position="22"/>
    </location>
</feature>
<protein>
    <recommendedName>
        <fullName evidence="4">Carboxypeptidase regulatory-like domain-containing protein</fullName>
    </recommendedName>
</protein>
<dbReference type="OrthoDB" id="826117at2"/>
<dbReference type="AlphaFoldDB" id="A0A2P8DYG5"/>
<keyword evidence="1" id="KW-0732">Signal</keyword>
<evidence type="ECO:0000313" key="3">
    <source>
        <dbReference type="Proteomes" id="UP000240708"/>
    </source>
</evidence>
<sequence length="137" mass="15536">MENQSRKFFAALLIATCLSVLACEQEPRQTVFEGKVRSRDNGIQLTDVFVYITGYRIASIYRYPIINFTVPVDQDGGFRLVVPYQEGLKNFSVQILPDNGPETVPFDISLMDCSPNNCEHFLAGKTYKFDIRVSDPD</sequence>
<reference evidence="2 3" key="1">
    <citation type="submission" date="2018-03" db="EMBL/GenBank/DDBJ databases">
        <title>Genomic Encyclopedia of Archaeal and Bacterial Type Strains, Phase II (KMG-II): from individual species to whole genera.</title>
        <authorList>
            <person name="Goeker M."/>
        </authorList>
    </citation>
    <scope>NUCLEOTIDE SEQUENCE [LARGE SCALE GENOMIC DNA]</scope>
    <source>
        <strain evidence="2 3">DSM 28057</strain>
    </source>
</reference>
<evidence type="ECO:0000256" key="1">
    <source>
        <dbReference type="SAM" id="SignalP"/>
    </source>
</evidence>
<dbReference type="PROSITE" id="PS51257">
    <property type="entry name" value="PROKAR_LIPOPROTEIN"/>
    <property type="match status" value="1"/>
</dbReference>
<organism evidence="2 3">
    <name type="scientific">Cecembia rubra</name>
    <dbReference type="NCBI Taxonomy" id="1485585"/>
    <lineage>
        <taxon>Bacteria</taxon>
        <taxon>Pseudomonadati</taxon>
        <taxon>Bacteroidota</taxon>
        <taxon>Cytophagia</taxon>
        <taxon>Cytophagales</taxon>
        <taxon>Cyclobacteriaceae</taxon>
        <taxon>Cecembia</taxon>
    </lineage>
</organism>
<dbReference type="EMBL" id="PYGF01000010">
    <property type="protein sequence ID" value="PSL02243.1"/>
    <property type="molecule type" value="Genomic_DNA"/>
</dbReference>
<comment type="caution">
    <text evidence="2">The sequence shown here is derived from an EMBL/GenBank/DDBJ whole genome shotgun (WGS) entry which is preliminary data.</text>
</comment>